<evidence type="ECO:0000256" key="1">
    <source>
        <dbReference type="ARBA" id="ARBA00005582"/>
    </source>
</evidence>
<dbReference type="Proteomes" id="UP000642107">
    <property type="component" value="Unassembled WGS sequence"/>
</dbReference>
<keyword evidence="7" id="KW-1185">Reference proteome</keyword>
<dbReference type="PANTHER" id="PTHR43736:SF1">
    <property type="entry name" value="DIHYDRONEOPTERIN TRIPHOSPHATE DIPHOSPHATASE"/>
    <property type="match status" value="1"/>
</dbReference>
<reference evidence="6 7" key="1">
    <citation type="submission" date="2020-09" db="EMBL/GenBank/DDBJ databases">
        <title>Flavimobilis rhizosphaerae sp. nov., isolated from rhizosphere soil of Spartina alterniflora.</title>
        <authorList>
            <person name="Hanqin C."/>
        </authorList>
    </citation>
    <scope>NUCLEOTIDE SEQUENCE [LARGE SCALE GENOMIC DNA]</scope>
    <source>
        <strain evidence="6 7">GY 10621</strain>
    </source>
</reference>
<evidence type="ECO:0000256" key="4">
    <source>
        <dbReference type="SAM" id="MobiDB-lite"/>
    </source>
</evidence>
<feature type="domain" description="Nudix hydrolase" evidence="5">
    <location>
        <begin position="45"/>
        <end position="181"/>
    </location>
</feature>
<gene>
    <name evidence="6" type="ORF">IGS67_07800</name>
</gene>
<dbReference type="Pfam" id="PF00293">
    <property type="entry name" value="NUDIX"/>
    <property type="match status" value="1"/>
</dbReference>
<comment type="caution">
    <text evidence="6">The sequence shown here is derived from an EMBL/GenBank/DDBJ whole genome shotgun (WGS) entry which is preliminary data.</text>
</comment>
<evidence type="ECO:0000313" key="6">
    <source>
        <dbReference type="EMBL" id="MBD9699393.1"/>
    </source>
</evidence>
<sequence length="194" mass="20765">MEEHAAEGQGRPGVPAPPGGHALRIDHVAVRRAVVQPTSQLPVVEETSAGGLVVGLENGTPSVAVIARRNRAGRLEWCLPKGHLEGTETPEEAAVREIHEETGILGEIVERIGAIDYWFSGEGRRVHKVVHHFLLDAVGGFLTVEGDPDHEAEDVAWVPLADLDSVLSYPNERRLAAEVRAILGRGRSVPGAAT</sequence>
<dbReference type="InterPro" id="IPR020476">
    <property type="entry name" value="Nudix_hydrolase"/>
</dbReference>
<evidence type="ECO:0000256" key="2">
    <source>
        <dbReference type="ARBA" id="ARBA00022801"/>
    </source>
</evidence>
<evidence type="ECO:0000313" key="7">
    <source>
        <dbReference type="Proteomes" id="UP000642107"/>
    </source>
</evidence>
<accession>A0ABR9DQH7</accession>
<evidence type="ECO:0000259" key="5">
    <source>
        <dbReference type="PROSITE" id="PS51462"/>
    </source>
</evidence>
<keyword evidence="2 3" id="KW-0378">Hydrolase</keyword>
<protein>
    <submittedName>
        <fullName evidence="6">NUDIX hydrolase</fullName>
    </submittedName>
</protein>
<dbReference type="InterPro" id="IPR000086">
    <property type="entry name" value="NUDIX_hydrolase_dom"/>
</dbReference>
<dbReference type="GO" id="GO:0016787">
    <property type="term" value="F:hydrolase activity"/>
    <property type="evidence" value="ECO:0007669"/>
    <property type="project" value="UniProtKB-KW"/>
</dbReference>
<dbReference type="PROSITE" id="PS51462">
    <property type="entry name" value="NUDIX"/>
    <property type="match status" value="1"/>
</dbReference>
<comment type="similarity">
    <text evidence="1 3">Belongs to the Nudix hydrolase family.</text>
</comment>
<dbReference type="InterPro" id="IPR015797">
    <property type="entry name" value="NUDIX_hydrolase-like_dom_sf"/>
</dbReference>
<dbReference type="PROSITE" id="PS00893">
    <property type="entry name" value="NUDIX_BOX"/>
    <property type="match status" value="1"/>
</dbReference>
<dbReference type="InterPro" id="IPR020084">
    <property type="entry name" value="NUDIX_hydrolase_CS"/>
</dbReference>
<organism evidence="6 7">
    <name type="scientific">Flavimobilis rhizosphaerae</name>
    <dbReference type="NCBI Taxonomy" id="2775421"/>
    <lineage>
        <taxon>Bacteria</taxon>
        <taxon>Bacillati</taxon>
        <taxon>Actinomycetota</taxon>
        <taxon>Actinomycetes</taxon>
        <taxon>Micrococcales</taxon>
        <taxon>Jonesiaceae</taxon>
        <taxon>Flavimobilis</taxon>
    </lineage>
</organism>
<dbReference type="RefSeq" id="WP_192279397.1">
    <property type="nucleotide sequence ID" value="NZ_JACZDF010000003.1"/>
</dbReference>
<evidence type="ECO:0000256" key="3">
    <source>
        <dbReference type="RuleBase" id="RU003476"/>
    </source>
</evidence>
<dbReference type="SUPFAM" id="SSF55811">
    <property type="entry name" value="Nudix"/>
    <property type="match status" value="1"/>
</dbReference>
<proteinExistence type="inferred from homology"/>
<feature type="region of interest" description="Disordered" evidence="4">
    <location>
        <begin position="1"/>
        <end position="22"/>
    </location>
</feature>
<dbReference type="PANTHER" id="PTHR43736">
    <property type="entry name" value="ADP-RIBOSE PYROPHOSPHATASE"/>
    <property type="match status" value="1"/>
</dbReference>
<dbReference type="Gene3D" id="3.90.79.10">
    <property type="entry name" value="Nucleoside Triphosphate Pyrophosphohydrolase"/>
    <property type="match status" value="1"/>
</dbReference>
<dbReference type="EMBL" id="JACZDF010000003">
    <property type="protein sequence ID" value="MBD9699393.1"/>
    <property type="molecule type" value="Genomic_DNA"/>
</dbReference>
<dbReference type="CDD" id="cd03673">
    <property type="entry name" value="NUDIX_Ap6A_hydrolase"/>
    <property type="match status" value="1"/>
</dbReference>
<dbReference type="PRINTS" id="PR00502">
    <property type="entry name" value="NUDIXFAMILY"/>
</dbReference>
<name>A0ABR9DQH7_9MICO</name>